<keyword evidence="1 12" id="KW-0240">DNA-directed RNA polymerase</keyword>
<dbReference type="PROSITE" id="PS50880">
    <property type="entry name" value="TOPRIM"/>
    <property type="match status" value="1"/>
</dbReference>
<evidence type="ECO:0000256" key="13">
    <source>
        <dbReference type="PIRNR" id="PIRNR002811"/>
    </source>
</evidence>
<evidence type="ECO:0000256" key="3">
    <source>
        <dbReference type="ARBA" id="ARBA00022679"/>
    </source>
</evidence>
<accession>A0A1G2A8U3</accession>
<dbReference type="InterPro" id="IPR002694">
    <property type="entry name" value="Znf_CHC2"/>
</dbReference>
<protein>
    <recommendedName>
        <fullName evidence="12 13">DNA primase</fullName>
        <ecNumber evidence="12">2.7.7.101</ecNumber>
    </recommendedName>
</protein>
<evidence type="ECO:0000256" key="4">
    <source>
        <dbReference type="ARBA" id="ARBA00022695"/>
    </source>
</evidence>
<evidence type="ECO:0000256" key="6">
    <source>
        <dbReference type="ARBA" id="ARBA00022723"/>
    </source>
</evidence>
<evidence type="ECO:0000313" key="16">
    <source>
        <dbReference type="EMBL" id="OGY73323.1"/>
    </source>
</evidence>
<dbReference type="Gene3D" id="3.90.980.10">
    <property type="entry name" value="DNA primase, catalytic core, N-terminal domain"/>
    <property type="match status" value="1"/>
</dbReference>
<evidence type="ECO:0000256" key="5">
    <source>
        <dbReference type="ARBA" id="ARBA00022705"/>
    </source>
</evidence>
<dbReference type="GO" id="GO:0005737">
    <property type="term" value="C:cytoplasm"/>
    <property type="evidence" value="ECO:0007669"/>
    <property type="project" value="TreeGrafter"/>
</dbReference>
<sequence length="580" mass="65946">MTPAEQVKDRIDIVEFIGQYVVLKPAGTNFRGLCPFHKEKTPSFMVSPSRKSFKCFGCGKGGDIFTFFELREGMAFAESLRLLAEKTGVRLENFNTHLYTRKNRLYDLLNAASEFYRNQLLSSEIASSYILRRGIDEFTRDNFLIGYAPDAWHSGFNYLKQQKFTDEEMKSAGLIIQGKRGYYDRFRGRIMFPICDEHGRIIGFGGRILQDRENEAKYINSPETEIYSKSAVLYALHKAKDSIRKAGNAILVEGYMDAIASHMAGIANVVAVSGTALNETQLSLLKRFTTTIILAFDMDDAGIAAALRSYMISVKFGMNTKIVQLPKSKDPDELIQTDPKAWQKAIENSEHILEYYFSIILKKYQIRTLDGKKQARDALMPVIAAIPDAVEQSHFIERLSVLLGVQSVSLKSVLTKITRQSFTPEQKIENKANAPAIFTVNEWLFRILALVIAYPKAIPKDMTLPSITLKDPTISALYKEFYDAYNKRAFPTVYLNKLQTEHAARFDELSLLASKDYPDIEPSEAEREFRRLLVALNEKALFTHRNSLIREIKRAEDSGDPNRTQWLLAELDAFLKRSST</sequence>
<dbReference type="InterPro" id="IPR037068">
    <property type="entry name" value="DNA_primase_core_N_sf"/>
</dbReference>
<dbReference type="CDD" id="cd03364">
    <property type="entry name" value="TOPRIM_DnaG_primases"/>
    <property type="match status" value="1"/>
</dbReference>
<dbReference type="InterPro" id="IPR006171">
    <property type="entry name" value="TOPRIM_dom"/>
</dbReference>
<evidence type="ECO:0000256" key="14">
    <source>
        <dbReference type="PIRSR" id="PIRSR002811-1"/>
    </source>
</evidence>
<dbReference type="InterPro" id="IPR050219">
    <property type="entry name" value="DnaG_primase"/>
</dbReference>
<keyword evidence="4 12" id="KW-0548">Nucleotidyltransferase</keyword>
<dbReference type="SMART" id="SM00400">
    <property type="entry name" value="ZnF_CHCC"/>
    <property type="match status" value="1"/>
</dbReference>
<dbReference type="Pfam" id="PF01807">
    <property type="entry name" value="Zn_ribbon_DnaG"/>
    <property type="match status" value="1"/>
</dbReference>
<keyword evidence="9" id="KW-0460">Magnesium</keyword>
<gene>
    <name evidence="12" type="primary">dnaG</name>
    <name evidence="16" type="ORF">A3H61_00160</name>
</gene>
<dbReference type="SMART" id="SM00493">
    <property type="entry name" value="TOPRIM"/>
    <property type="match status" value="1"/>
</dbReference>
<dbReference type="GO" id="GO:0003677">
    <property type="term" value="F:DNA binding"/>
    <property type="evidence" value="ECO:0007669"/>
    <property type="project" value="UniProtKB-KW"/>
</dbReference>
<evidence type="ECO:0000256" key="2">
    <source>
        <dbReference type="ARBA" id="ARBA00022515"/>
    </source>
</evidence>
<dbReference type="SUPFAM" id="SSF56731">
    <property type="entry name" value="DNA primase core"/>
    <property type="match status" value="1"/>
</dbReference>
<dbReference type="InterPro" id="IPR006295">
    <property type="entry name" value="DNA_primase_DnaG"/>
</dbReference>
<comment type="subunit">
    <text evidence="12">Monomer. Interacts with DnaB.</text>
</comment>
<keyword evidence="5 12" id="KW-0235">DNA replication</keyword>
<evidence type="ECO:0000256" key="10">
    <source>
        <dbReference type="ARBA" id="ARBA00023125"/>
    </source>
</evidence>
<dbReference type="Pfam" id="PF13155">
    <property type="entry name" value="Toprim_2"/>
    <property type="match status" value="1"/>
</dbReference>
<reference evidence="16 17" key="1">
    <citation type="journal article" date="2016" name="Nat. Commun.">
        <title>Thousands of microbial genomes shed light on interconnected biogeochemical processes in an aquifer system.</title>
        <authorList>
            <person name="Anantharaman K."/>
            <person name="Brown C.T."/>
            <person name="Hug L.A."/>
            <person name="Sharon I."/>
            <person name="Castelle C.J."/>
            <person name="Probst A.J."/>
            <person name="Thomas B.C."/>
            <person name="Singh A."/>
            <person name="Wilkins M.J."/>
            <person name="Karaoz U."/>
            <person name="Brodie E.L."/>
            <person name="Williams K.H."/>
            <person name="Hubbard S.S."/>
            <person name="Banfield J.F."/>
        </authorList>
    </citation>
    <scope>NUCLEOTIDE SEQUENCE [LARGE SCALE GENOMIC DNA]</scope>
</reference>
<evidence type="ECO:0000259" key="15">
    <source>
        <dbReference type="PROSITE" id="PS50880"/>
    </source>
</evidence>
<evidence type="ECO:0000256" key="9">
    <source>
        <dbReference type="ARBA" id="ARBA00022842"/>
    </source>
</evidence>
<dbReference type="FunFam" id="3.90.980.10:FF:000001">
    <property type="entry name" value="DNA primase"/>
    <property type="match status" value="1"/>
</dbReference>
<dbReference type="FunFam" id="3.90.580.10:FF:000001">
    <property type="entry name" value="DNA primase"/>
    <property type="match status" value="1"/>
</dbReference>
<comment type="function">
    <text evidence="12 13">RNA polymerase that catalyzes the synthesis of short RNA molecules used as primers for DNA polymerase during DNA replication.</text>
</comment>
<comment type="domain">
    <text evidence="12">Contains an N-terminal zinc-binding domain, a central core domain that contains the primase activity, and a C-terminal DnaB-binding domain.</text>
</comment>
<evidence type="ECO:0000313" key="17">
    <source>
        <dbReference type="Proteomes" id="UP000178315"/>
    </source>
</evidence>
<comment type="catalytic activity">
    <reaction evidence="12">
        <text>ssDNA + n NTP = ssDNA/pppN(pN)n-1 hybrid + (n-1) diphosphate.</text>
        <dbReference type="EC" id="2.7.7.101"/>
    </reaction>
</comment>
<dbReference type="GO" id="GO:0003899">
    <property type="term" value="F:DNA-directed RNA polymerase activity"/>
    <property type="evidence" value="ECO:0007669"/>
    <property type="project" value="UniProtKB-UniRule"/>
</dbReference>
<dbReference type="GO" id="GO:0006269">
    <property type="term" value="P:DNA replication, synthesis of primer"/>
    <property type="evidence" value="ECO:0007669"/>
    <property type="project" value="UniProtKB-UniRule"/>
</dbReference>
<dbReference type="SUPFAM" id="SSF57783">
    <property type="entry name" value="Zinc beta-ribbon"/>
    <property type="match status" value="1"/>
</dbReference>
<comment type="caution">
    <text evidence="16">The sequence shown here is derived from an EMBL/GenBank/DDBJ whole genome shotgun (WGS) entry which is preliminary data.</text>
</comment>
<dbReference type="EC" id="2.7.7.101" evidence="12"/>
<keyword evidence="2 12" id="KW-0639">Primosome</keyword>
<dbReference type="GO" id="GO:0008270">
    <property type="term" value="F:zinc ion binding"/>
    <property type="evidence" value="ECO:0007669"/>
    <property type="project" value="UniProtKB-UniRule"/>
</dbReference>
<dbReference type="Pfam" id="PF08275">
    <property type="entry name" value="DNAG_N"/>
    <property type="match status" value="1"/>
</dbReference>
<keyword evidence="7 12" id="KW-0863">Zinc-finger</keyword>
<dbReference type="InterPro" id="IPR030846">
    <property type="entry name" value="DnaG_bac"/>
</dbReference>
<dbReference type="AlphaFoldDB" id="A0A1G2A8U3"/>
<organism evidence="16 17">
    <name type="scientific">Candidatus Jacksonbacteria bacterium RIFCSPLOWO2_02_FULL_44_20</name>
    <dbReference type="NCBI Taxonomy" id="1798460"/>
    <lineage>
        <taxon>Bacteria</taxon>
        <taxon>Candidatus Jacksoniibacteriota</taxon>
    </lineage>
</organism>
<dbReference type="Pfam" id="PF10410">
    <property type="entry name" value="DnaB_bind"/>
    <property type="match status" value="1"/>
</dbReference>
<dbReference type="Gene3D" id="3.40.1360.10">
    <property type="match status" value="1"/>
</dbReference>
<evidence type="ECO:0000256" key="7">
    <source>
        <dbReference type="ARBA" id="ARBA00022771"/>
    </source>
</evidence>
<keyword evidence="8 12" id="KW-0862">Zinc</keyword>
<dbReference type="GO" id="GO:1990077">
    <property type="term" value="C:primosome complex"/>
    <property type="evidence" value="ECO:0007669"/>
    <property type="project" value="UniProtKB-KW"/>
</dbReference>
<comment type="cofactor">
    <cofactor evidence="12 13 14">
        <name>Zn(2+)</name>
        <dbReference type="ChEBI" id="CHEBI:29105"/>
    </cofactor>
    <text evidence="12 13 14">Binds 1 zinc ion per monomer.</text>
</comment>
<name>A0A1G2A8U3_9BACT</name>
<dbReference type="Gene3D" id="3.90.580.10">
    <property type="entry name" value="Zinc finger, CHC2-type domain"/>
    <property type="match status" value="1"/>
</dbReference>
<evidence type="ECO:0000256" key="12">
    <source>
        <dbReference type="HAMAP-Rule" id="MF_00974"/>
    </source>
</evidence>
<dbReference type="PIRSF" id="PIRSF002811">
    <property type="entry name" value="DnaG"/>
    <property type="match status" value="1"/>
</dbReference>
<dbReference type="GO" id="GO:0000428">
    <property type="term" value="C:DNA-directed RNA polymerase complex"/>
    <property type="evidence" value="ECO:0007669"/>
    <property type="project" value="UniProtKB-KW"/>
</dbReference>
<evidence type="ECO:0000256" key="1">
    <source>
        <dbReference type="ARBA" id="ARBA00022478"/>
    </source>
</evidence>
<dbReference type="InterPro" id="IPR034151">
    <property type="entry name" value="TOPRIM_DnaG_bac"/>
</dbReference>
<dbReference type="PANTHER" id="PTHR30313:SF2">
    <property type="entry name" value="DNA PRIMASE"/>
    <property type="match status" value="1"/>
</dbReference>
<dbReference type="InterPro" id="IPR019475">
    <property type="entry name" value="DNA_primase_DnaB-bd"/>
</dbReference>
<keyword evidence="10 12" id="KW-0238">DNA-binding</keyword>
<dbReference type="HAMAP" id="MF_00974">
    <property type="entry name" value="DNA_primase_DnaG"/>
    <property type="match status" value="1"/>
</dbReference>
<dbReference type="PANTHER" id="PTHR30313">
    <property type="entry name" value="DNA PRIMASE"/>
    <property type="match status" value="1"/>
</dbReference>
<feature type="domain" description="Toprim" evidence="15">
    <location>
        <begin position="247"/>
        <end position="328"/>
    </location>
</feature>
<feature type="zinc finger region" description="CHC2-type" evidence="12 14">
    <location>
        <begin position="34"/>
        <end position="58"/>
    </location>
</feature>
<dbReference type="InterPro" id="IPR036977">
    <property type="entry name" value="DNA_primase_Znf_CHC2"/>
</dbReference>
<proteinExistence type="inferred from homology"/>
<dbReference type="InterPro" id="IPR013264">
    <property type="entry name" value="DNAG_N"/>
</dbReference>
<evidence type="ECO:0000256" key="8">
    <source>
        <dbReference type="ARBA" id="ARBA00022833"/>
    </source>
</evidence>
<dbReference type="NCBIfam" id="TIGR01391">
    <property type="entry name" value="dnaG"/>
    <property type="match status" value="1"/>
</dbReference>
<keyword evidence="11 12" id="KW-0804">Transcription</keyword>
<evidence type="ECO:0000256" key="11">
    <source>
        <dbReference type="ARBA" id="ARBA00023163"/>
    </source>
</evidence>
<dbReference type="EMBL" id="MHJU01000013">
    <property type="protein sequence ID" value="OGY73323.1"/>
    <property type="molecule type" value="Genomic_DNA"/>
</dbReference>
<keyword evidence="3 12" id="KW-0808">Transferase</keyword>
<keyword evidence="6 12" id="KW-0479">Metal-binding</keyword>
<comment type="similarity">
    <text evidence="12 13">Belongs to the DnaG primase family.</text>
</comment>
<dbReference type="Proteomes" id="UP000178315">
    <property type="component" value="Unassembled WGS sequence"/>
</dbReference>